<reference evidence="1" key="1">
    <citation type="submission" date="2023-10" db="EMBL/GenBank/DDBJ databases">
        <authorList>
            <person name="Chen Y."/>
            <person name="Shah S."/>
            <person name="Dougan E. K."/>
            <person name="Thang M."/>
            <person name="Chan C."/>
        </authorList>
    </citation>
    <scope>NUCLEOTIDE SEQUENCE [LARGE SCALE GENOMIC DNA]</scope>
</reference>
<proteinExistence type="predicted"/>
<organism evidence="1 2">
    <name type="scientific">Prorocentrum cordatum</name>
    <dbReference type="NCBI Taxonomy" id="2364126"/>
    <lineage>
        <taxon>Eukaryota</taxon>
        <taxon>Sar</taxon>
        <taxon>Alveolata</taxon>
        <taxon>Dinophyceae</taxon>
        <taxon>Prorocentrales</taxon>
        <taxon>Prorocentraceae</taxon>
        <taxon>Prorocentrum</taxon>
    </lineage>
</organism>
<evidence type="ECO:0000313" key="2">
    <source>
        <dbReference type="Proteomes" id="UP001189429"/>
    </source>
</evidence>
<accession>A0ABN9XKT7</accession>
<keyword evidence="2" id="KW-1185">Reference proteome</keyword>
<dbReference type="Proteomes" id="UP001189429">
    <property type="component" value="Unassembled WGS sequence"/>
</dbReference>
<evidence type="ECO:0000313" key="1">
    <source>
        <dbReference type="EMBL" id="CAK0898905.1"/>
    </source>
</evidence>
<sequence>MDSGWRAPSVAAWQRLEHGRWVEWGIPASSAEGFAADEMAISGIWVDLVEGGCSQSWRAASHHEDADDLVGGGDLYLLGKDEASGGPPSAATSTRRARRCAWSLARRGRV</sequence>
<name>A0ABN9XKT7_9DINO</name>
<protein>
    <submittedName>
        <fullName evidence="1">Uncharacterized protein</fullName>
    </submittedName>
</protein>
<gene>
    <name evidence="1" type="ORF">PCOR1329_LOCUS76560</name>
</gene>
<dbReference type="EMBL" id="CAUYUJ010020517">
    <property type="protein sequence ID" value="CAK0898905.1"/>
    <property type="molecule type" value="Genomic_DNA"/>
</dbReference>
<comment type="caution">
    <text evidence="1">The sequence shown here is derived from an EMBL/GenBank/DDBJ whole genome shotgun (WGS) entry which is preliminary data.</text>
</comment>